<keyword evidence="8" id="KW-1185">Reference proteome</keyword>
<keyword evidence="2" id="KW-0472">Membrane</keyword>
<evidence type="ECO:0000259" key="6">
    <source>
        <dbReference type="Pfam" id="PF14905"/>
    </source>
</evidence>
<accession>A0ABT6Y780</accession>
<feature type="compositionally biased region" description="Gly residues" evidence="4">
    <location>
        <begin position="288"/>
        <end position="307"/>
    </location>
</feature>
<name>A0ABT6Y780_9BACT</name>
<evidence type="ECO:0000256" key="1">
    <source>
        <dbReference type="ARBA" id="ARBA00004442"/>
    </source>
</evidence>
<reference evidence="7 8" key="1">
    <citation type="submission" date="2023-05" db="EMBL/GenBank/DDBJ databases">
        <title>Novel species of genus Flectobacillus isolated from stream in China.</title>
        <authorList>
            <person name="Lu H."/>
        </authorList>
    </citation>
    <scope>NUCLEOTIDE SEQUENCE [LARGE SCALE GENOMIC DNA]</scope>
    <source>
        <strain evidence="7 8">KCTC 42575</strain>
    </source>
</reference>
<dbReference type="InterPro" id="IPR037066">
    <property type="entry name" value="Plug_dom_sf"/>
</dbReference>
<keyword evidence="7" id="KW-0675">Receptor</keyword>
<dbReference type="SUPFAM" id="SSF49464">
    <property type="entry name" value="Carboxypeptidase regulatory domain-like"/>
    <property type="match status" value="1"/>
</dbReference>
<dbReference type="SUPFAM" id="SSF56935">
    <property type="entry name" value="Porins"/>
    <property type="match status" value="1"/>
</dbReference>
<comment type="caution">
    <text evidence="7">The sequence shown here is derived from an EMBL/GenBank/DDBJ whole genome shotgun (WGS) entry which is preliminary data.</text>
</comment>
<feature type="chain" id="PRO_5046115730" evidence="5">
    <location>
        <begin position="20"/>
        <end position="932"/>
    </location>
</feature>
<sequence>MKTYFRTALLILISFGAWAQTSRLTGKFVDAKGEALIGVNVVLTNPNDAKDKHFGPSDVNGRFIINRIPLNTTYQLKATIVGYKELTKSVTISKEFNNLGDIVLQESTNELNEVVVKGKAATMVQKGDTLQYNANAFKTAPDANADELVKKLPGITVENGQIKAQGENVAQVLVDGKPFFGDDPNIALKNLPAELIDKIEIMDRLSDQSQLTGFNDGNTSKTINIVTNPNRRNGQFGKVYAGLGTNDNYTVGGNINLFNGEKRWSIVGMSNNINQQNFSSQDLLGISSSGGGGGGNRGGGGGNRGGGGNFGSSADNFLVGQQTGINTTNSFGVNYTDNWGKKLAIKGSYFFNNSNNSNTQSTYRTYFLSQAANQYYDEQSNSSSNNYNHRLNLRLEYTIDPKNTIIFTPRLNLQNNNSTSIVDGLTTDANNQKLNQTSNNTTAKRTGYTFNNDILYRHSFAKRGRSVSLNLSTALNDRNANSNLVSNNQYYTSNTSSATKQISVTDTKGYTLSANLVYTEPIGKGLLQGTYNVSFNNNKSDKVTNKFNPTSNEYSVLDSLLSNKFDNDYLTHRAGLGYNLRMKNGNLNLGANYQSAELSGQQLFPRTTQVETSFQNVLPYLQWDYRFTQDSRIRFNYRTSTNAPSITQLQNVLDNTNPLFLTSGNPNLAQEYSHNLNARYTFNIPAKALTFMVLGNFGYTKNPIGNEVIIAQQDMVIDRGVTLRKGAQLTRPINFDNSLNMRSFMVIGFPLSFIKTNVNLTSSYNYSKLPGKINNQLNNSNQYNFNQGITFASNISTNVDFNLTYNLGYNQVDNTLQPQLNTKYYVHNATGRLNLIFGKGFVFQTDLSYYRYNGLSDSFNQQFILWNMSAGKKFLKSQRAEAKITVFDVLKRNNSITRTVTDTYIADVRSNVLTQYFMLTFTYNIRNFKGNS</sequence>
<feature type="signal peptide" evidence="5">
    <location>
        <begin position="1"/>
        <end position="19"/>
    </location>
</feature>
<dbReference type="Pfam" id="PF13715">
    <property type="entry name" value="CarbopepD_reg_2"/>
    <property type="match status" value="1"/>
</dbReference>
<organism evidence="7 8">
    <name type="scientific">Flectobacillus roseus</name>
    <dbReference type="NCBI Taxonomy" id="502259"/>
    <lineage>
        <taxon>Bacteria</taxon>
        <taxon>Pseudomonadati</taxon>
        <taxon>Bacteroidota</taxon>
        <taxon>Cytophagia</taxon>
        <taxon>Cytophagales</taxon>
        <taxon>Flectobacillaceae</taxon>
        <taxon>Flectobacillus</taxon>
    </lineage>
</organism>
<evidence type="ECO:0000256" key="2">
    <source>
        <dbReference type="ARBA" id="ARBA00023136"/>
    </source>
</evidence>
<feature type="region of interest" description="Disordered" evidence="4">
    <location>
        <begin position="287"/>
        <end position="307"/>
    </location>
</feature>
<keyword evidence="3" id="KW-0998">Cell outer membrane</keyword>
<gene>
    <name evidence="7" type="ORF">QM524_09425</name>
</gene>
<dbReference type="EMBL" id="JASHIF010000008">
    <property type="protein sequence ID" value="MDI9859428.1"/>
    <property type="molecule type" value="Genomic_DNA"/>
</dbReference>
<dbReference type="Pfam" id="PF14905">
    <property type="entry name" value="OMP_b-brl_3"/>
    <property type="match status" value="1"/>
</dbReference>
<dbReference type="RefSeq" id="WP_283344374.1">
    <property type="nucleotide sequence ID" value="NZ_JASHIF010000008.1"/>
</dbReference>
<dbReference type="Gene3D" id="2.170.130.10">
    <property type="entry name" value="TonB-dependent receptor, plug domain"/>
    <property type="match status" value="1"/>
</dbReference>
<evidence type="ECO:0000256" key="4">
    <source>
        <dbReference type="SAM" id="MobiDB-lite"/>
    </source>
</evidence>
<dbReference type="Gene3D" id="2.40.170.20">
    <property type="entry name" value="TonB-dependent receptor, beta-barrel domain"/>
    <property type="match status" value="1"/>
</dbReference>
<dbReference type="InterPro" id="IPR036942">
    <property type="entry name" value="Beta-barrel_TonB_sf"/>
</dbReference>
<evidence type="ECO:0000313" key="8">
    <source>
        <dbReference type="Proteomes" id="UP001236507"/>
    </source>
</evidence>
<protein>
    <submittedName>
        <fullName evidence="7">TonB-dependent receptor</fullName>
    </submittedName>
</protein>
<comment type="subcellular location">
    <subcellularLocation>
        <location evidence="1">Cell outer membrane</location>
    </subcellularLocation>
</comment>
<evidence type="ECO:0000256" key="5">
    <source>
        <dbReference type="SAM" id="SignalP"/>
    </source>
</evidence>
<evidence type="ECO:0000313" key="7">
    <source>
        <dbReference type="EMBL" id="MDI9859428.1"/>
    </source>
</evidence>
<dbReference type="Proteomes" id="UP001236507">
    <property type="component" value="Unassembled WGS sequence"/>
</dbReference>
<proteinExistence type="predicted"/>
<evidence type="ECO:0000256" key="3">
    <source>
        <dbReference type="ARBA" id="ARBA00023237"/>
    </source>
</evidence>
<dbReference type="InterPro" id="IPR041700">
    <property type="entry name" value="OMP_b-brl_3"/>
</dbReference>
<dbReference type="InterPro" id="IPR008969">
    <property type="entry name" value="CarboxyPept-like_regulatory"/>
</dbReference>
<keyword evidence="5" id="KW-0732">Signal</keyword>
<feature type="domain" description="Outer membrane protein beta-barrel" evidence="6">
    <location>
        <begin position="458"/>
        <end position="803"/>
    </location>
</feature>